<dbReference type="InterPro" id="IPR013083">
    <property type="entry name" value="Znf_RING/FYVE/PHD"/>
</dbReference>
<evidence type="ECO:0000256" key="1">
    <source>
        <dbReference type="ARBA" id="ARBA00000900"/>
    </source>
</evidence>
<protein>
    <recommendedName>
        <fullName evidence="2">RING-type E3 ubiquitin transferase</fullName>
        <ecNumber evidence="2">2.3.2.27</ecNumber>
    </recommendedName>
</protein>
<evidence type="ECO:0000313" key="12">
    <source>
        <dbReference type="Proteomes" id="UP001634393"/>
    </source>
</evidence>
<keyword evidence="6" id="KW-0833">Ubl conjugation pathway</keyword>
<evidence type="ECO:0000256" key="4">
    <source>
        <dbReference type="ARBA" id="ARBA00022723"/>
    </source>
</evidence>
<evidence type="ECO:0000256" key="5">
    <source>
        <dbReference type="ARBA" id="ARBA00022771"/>
    </source>
</evidence>
<dbReference type="PROSITE" id="PS50089">
    <property type="entry name" value="ZF_RING_2"/>
    <property type="match status" value="1"/>
</dbReference>
<keyword evidence="3" id="KW-0808">Transferase</keyword>
<dbReference type="GO" id="GO:0008270">
    <property type="term" value="F:zinc ion binding"/>
    <property type="evidence" value="ECO:0007669"/>
    <property type="project" value="UniProtKB-KW"/>
</dbReference>
<sequence length="342" mass="36989">MSSEAGNPDNGGPHKQYFCHQCEQHVGIVPPPSPTAELVCPNCHGEFLEESETHHSNPNPNPFSTTNNSTYPGFPLIFTSSSNSPGAAVSFSLSSRPDGGNGDLSAIFHRFINNLRASGQNVQYLGDRGMNLPDYFVGPSLEQLIQQLVENDPNRYGTPPASKSSVEGLPDIKITEEMLASDSSQCAVCKDSFELNEEGKQMPCNHIYHKECIMPWLVLHNSCPVCRYELPTDDPDYENRKTGQMNVNSNGNGGNSNLVLRTGDGSRENRDNNNNYYYPQAPVEMRVGPMLFRGSGSLAETSNIGGSGAGSSDGWNHNSSHSNNGAPNTGSGGWMAGEEDLD</sequence>
<dbReference type="Proteomes" id="UP001634393">
    <property type="component" value="Unassembled WGS sequence"/>
</dbReference>
<reference evidence="11 12" key="1">
    <citation type="submission" date="2024-12" db="EMBL/GenBank/DDBJ databases">
        <title>The unique morphological basis and parallel evolutionary history of personate flowers in Penstemon.</title>
        <authorList>
            <person name="Depatie T.H."/>
            <person name="Wessinger C.A."/>
        </authorList>
    </citation>
    <scope>NUCLEOTIDE SEQUENCE [LARGE SCALE GENOMIC DNA]</scope>
    <source>
        <strain evidence="11">WTNN_2</strain>
        <tissue evidence="11">Leaf</tissue>
    </source>
</reference>
<evidence type="ECO:0000256" key="9">
    <source>
        <dbReference type="SAM" id="MobiDB-lite"/>
    </source>
</evidence>
<keyword evidence="12" id="KW-1185">Reference proteome</keyword>
<dbReference type="PANTHER" id="PTHR15710:SF169">
    <property type="entry name" value="RING-TYPE E3 UBIQUITIN TRANSFERASE"/>
    <property type="match status" value="1"/>
</dbReference>
<name>A0ABD3SKQ4_9LAMI</name>
<dbReference type="SUPFAM" id="SSF57850">
    <property type="entry name" value="RING/U-box"/>
    <property type="match status" value="1"/>
</dbReference>
<evidence type="ECO:0000256" key="8">
    <source>
        <dbReference type="PROSITE-ProRule" id="PRU00175"/>
    </source>
</evidence>
<keyword evidence="5 8" id="KW-0863">Zinc-finger</keyword>
<comment type="catalytic activity">
    <reaction evidence="1">
        <text>S-ubiquitinyl-[E2 ubiquitin-conjugating enzyme]-L-cysteine + [acceptor protein]-L-lysine = [E2 ubiquitin-conjugating enzyme]-L-cysteine + N(6)-ubiquitinyl-[acceptor protein]-L-lysine.</text>
        <dbReference type="EC" id="2.3.2.27"/>
    </reaction>
</comment>
<dbReference type="InterPro" id="IPR039525">
    <property type="entry name" value="RNF126-like_zinc-ribbon"/>
</dbReference>
<keyword evidence="7" id="KW-0862">Zinc</keyword>
<evidence type="ECO:0000259" key="10">
    <source>
        <dbReference type="PROSITE" id="PS50089"/>
    </source>
</evidence>
<keyword evidence="4" id="KW-0479">Metal-binding</keyword>
<evidence type="ECO:0000256" key="2">
    <source>
        <dbReference type="ARBA" id="ARBA00012483"/>
    </source>
</evidence>
<feature type="domain" description="RING-type" evidence="10">
    <location>
        <begin position="186"/>
        <end position="227"/>
    </location>
</feature>
<evidence type="ECO:0000256" key="3">
    <source>
        <dbReference type="ARBA" id="ARBA00022679"/>
    </source>
</evidence>
<organism evidence="11 12">
    <name type="scientific">Penstemon smallii</name>
    <dbReference type="NCBI Taxonomy" id="265156"/>
    <lineage>
        <taxon>Eukaryota</taxon>
        <taxon>Viridiplantae</taxon>
        <taxon>Streptophyta</taxon>
        <taxon>Embryophyta</taxon>
        <taxon>Tracheophyta</taxon>
        <taxon>Spermatophyta</taxon>
        <taxon>Magnoliopsida</taxon>
        <taxon>eudicotyledons</taxon>
        <taxon>Gunneridae</taxon>
        <taxon>Pentapetalae</taxon>
        <taxon>asterids</taxon>
        <taxon>lamiids</taxon>
        <taxon>Lamiales</taxon>
        <taxon>Plantaginaceae</taxon>
        <taxon>Cheloneae</taxon>
        <taxon>Penstemon</taxon>
    </lineage>
</organism>
<feature type="region of interest" description="Disordered" evidence="9">
    <location>
        <begin position="245"/>
        <end position="278"/>
    </location>
</feature>
<comment type="caution">
    <text evidence="11">The sequence shown here is derived from an EMBL/GenBank/DDBJ whole genome shotgun (WGS) entry which is preliminary data.</text>
</comment>
<dbReference type="PANTHER" id="PTHR15710">
    <property type="entry name" value="E3 UBIQUITIN-PROTEIN LIGASE PRAJA"/>
    <property type="match status" value="1"/>
</dbReference>
<dbReference type="Gene3D" id="3.30.40.10">
    <property type="entry name" value="Zinc/RING finger domain, C3HC4 (zinc finger)"/>
    <property type="match status" value="1"/>
</dbReference>
<dbReference type="SMART" id="SM00184">
    <property type="entry name" value="RING"/>
    <property type="match status" value="1"/>
</dbReference>
<proteinExistence type="predicted"/>
<dbReference type="EC" id="2.3.2.27" evidence="2"/>
<evidence type="ECO:0000256" key="6">
    <source>
        <dbReference type="ARBA" id="ARBA00022786"/>
    </source>
</evidence>
<accession>A0ABD3SKQ4</accession>
<dbReference type="FunFam" id="3.30.40.10:FF:000022">
    <property type="entry name" value="E3 ubiquitin-protein ligase RING1-like"/>
    <property type="match status" value="1"/>
</dbReference>
<dbReference type="EMBL" id="JBJXBP010000006">
    <property type="protein sequence ID" value="KAL3824971.1"/>
    <property type="molecule type" value="Genomic_DNA"/>
</dbReference>
<feature type="compositionally biased region" description="Low complexity" evidence="9">
    <location>
        <begin position="312"/>
        <end position="325"/>
    </location>
</feature>
<gene>
    <name evidence="11" type="ORF">ACJIZ3_021000</name>
</gene>
<dbReference type="AlphaFoldDB" id="A0ABD3SKQ4"/>
<feature type="compositionally biased region" description="Low complexity" evidence="9">
    <location>
        <begin position="246"/>
        <end position="260"/>
    </location>
</feature>
<dbReference type="InterPro" id="IPR001841">
    <property type="entry name" value="Znf_RING"/>
</dbReference>
<dbReference type="CDD" id="cd16667">
    <property type="entry name" value="RING-H2_RNF126-like"/>
    <property type="match status" value="1"/>
</dbReference>
<feature type="region of interest" description="Disordered" evidence="9">
    <location>
        <begin position="302"/>
        <end position="342"/>
    </location>
</feature>
<evidence type="ECO:0000256" key="7">
    <source>
        <dbReference type="ARBA" id="ARBA00022833"/>
    </source>
</evidence>
<dbReference type="Pfam" id="PF13639">
    <property type="entry name" value="zf-RING_2"/>
    <property type="match status" value="1"/>
</dbReference>
<dbReference type="Pfam" id="PF14369">
    <property type="entry name" value="Zn_ribbon_19"/>
    <property type="match status" value="1"/>
</dbReference>
<dbReference type="GO" id="GO:0061630">
    <property type="term" value="F:ubiquitin protein ligase activity"/>
    <property type="evidence" value="ECO:0007669"/>
    <property type="project" value="UniProtKB-EC"/>
</dbReference>
<evidence type="ECO:0000313" key="11">
    <source>
        <dbReference type="EMBL" id="KAL3824971.1"/>
    </source>
</evidence>